<evidence type="ECO:0000313" key="2">
    <source>
        <dbReference type="Proteomes" id="UP000467240"/>
    </source>
</evidence>
<organism evidence="1 2">
    <name type="scientific">Pseudoclavibacter chungangensis</name>
    <dbReference type="NCBI Taxonomy" id="587635"/>
    <lineage>
        <taxon>Bacteria</taxon>
        <taxon>Bacillati</taxon>
        <taxon>Actinomycetota</taxon>
        <taxon>Actinomycetes</taxon>
        <taxon>Micrococcales</taxon>
        <taxon>Microbacteriaceae</taxon>
        <taxon>Pseudoclavibacter</taxon>
    </lineage>
</organism>
<gene>
    <name evidence="1" type="ORF">F8O01_13860</name>
</gene>
<dbReference type="EMBL" id="WBJZ01000019">
    <property type="protein sequence ID" value="KAB1654314.1"/>
    <property type="molecule type" value="Genomic_DNA"/>
</dbReference>
<name>A0A7J5BP48_9MICO</name>
<evidence type="ECO:0008006" key="3">
    <source>
        <dbReference type="Google" id="ProtNLM"/>
    </source>
</evidence>
<reference evidence="1 2" key="1">
    <citation type="submission" date="2019-09" db="EMBL/GenBank/DDBJ databases">
        <title>Phylogeny of genus Pseudoclavibacter and closely related genus.</title>
        <authorList>
            <person name="Li Y."/>
        </authorList>
    </citation>
    <scope>NUCLEOTIDE SEQUENCE [LARGE SCALE GENOMIC DNA]</scope>
    <source>
        <strain evidence="1 2">DSM 23821</strain>
    </source>
</reference>
<comment type="caution">
    <text evidence="1">The sequence shown here is derived from an EMBL/GenBank/DDBJ whole genome shotgun (WGS) entry which is preliminary data.</text>
</comment>
<evidence type="ECO:0000313" key="1">
    <source>
        <dbReference type="EMBL" id="KAB1654314.1"/>
    </source>
</evidence>
<accession>A0A7J5BP48</accession>
<dbReference type="AlphaFoldDB" id="A0A7J5BP48"/>
<sequence length="196" mass="21935">MELLAPYRSDVNRERQALQPVADHMRIPLETLWAEIVDDWERAGTAKANWLPTVFREGRALYTLEFPEGWWVDIAATETLTALDDLFADSWGTSVGLVTSQLTLQHITSDDRSITTAIATLLREYVTLEDETAPLGIEFPSKHGHPADGTGACWAYWMRGRDAGLTEGASVVRIDPIEATDPAYRAVLDFCKIRSR</sequence>
<protein>
    <recommendedName>
        <fullName evidence="3">RES family NAD+ phosphorylase</fullName>
    </recommendedName>
</protein>
<keyword evidence="2" id="KW-1185">Reference proteome</keyword>
<proteinExistence type="predicted"/>
<dbReference type="RefSeq" id="WP_377700752.1">
    <property type="nucleotide sequence ID" value="NZ_JBHTKD010000019.1"/>
</dbReference>
<dbReference type="Proteomes" id="UP000467240">
    <property type="component" value="Unassembled WGS sequence"/>
</dbReference>